<sequence>MSSIDFVEVARKGDLPVVAMGHVNVQEVVASAPHRSARLRVFSRRIHGQPAFTFSMATFVFTLVHRLARSDSEFRNVLAHFSASYPNEAPQLFFKATHGDEEHVEHLHFRSWHELAPHWTAGLDHALWISAEGPRNDLLKLLDSIRDEVAVDCDTPSSTELPASTVVKGDPQQEAIAFRNELLSKNWPDGKRVAEMAGAGSRSNPHQYAARQRSNGALLGVWVAAERTYRHPDFQFDVHGAIRPAVGDLLKVLPGDDEDKNGWRRAFWLYSPHPLLSGETPADAFVRNPQRVVDVAREEFCEDANAHW</sequence>
<dbReference type="RefSeq" id="WP_023842643.1">
    <property type="nucleotide sequence ID" value="NC_022995.1"/>
</dbReference>
<proteinExistence type="predicted"/>
<protein>
    <submittedName>
        <fullName evidence="1">Uncharacterized protein</fullName>
    </submittedName>
</protein>
<reference evidence="1" key="1">
    <citation type="journal article" date="2014" name="Microbiology">
        <title>A 2,4-dichlorophenoxyacetic acid degradation plasmid pM7012 discloses distribution of an unclassified megaplasmid group across bacterial species.</title>
        <authorList>
            <person name="Sakai Y."/>
            <person name="Ogawa N."/>
            <person name="Shimomura Y."/>
            <person name="Fujii T."/>
        </authorList>
    </citation>
    <scope>NUCLEOTIDE SEQUENCE</scope>
    <source>
        <strain evidence="1">M701</strain>
    </source>
</reference>
<geneLocation type="plasmid" evidence="1">
    <name>pM7012</name>
</geneLocation>
<reference evidence="1" key="2">
    <citation type="submission" date="2024-06" db="EMBL/GenBank/DDBJ databases">
        <authorList>
            <person name="Sakai Y."/>
            <person name="Fujii T."/>
        </authorList>
    </citation>
    <scope>NUCLEOTIDE SEQUENCE</scope>
    <source>
        <strain evidence="1">M701</strain>
        <plasmid evidence="1">pM7012</plasmid>
    </source>
</reference>
<organism evidence="1">
    <name type="scientific">Burkholderia sp. M701</name>
    <dbReference type="NCBI Taxonomy" id="326454"/>
    <lineage>
        <taxon>Bacteria</taxon>
        <taxon>Pseudomonadati</taxon>
        <taxon>Pseudomonadota</taxon>
        <taxon>Betaproteobacteria</taxon>
        <taxon>Burkholderiales</taxon>
        <taxon>Burkholderiaceae</taxon>
        <taxon>Burkholderia</taxon>
    </lineage>
</organism>
<name>V5YNE1_9BURK</name>
<evidence type="ECO:0000313" key="1">
    <source>
        <dbReference type="EMBL" id="BAO19100.1"/>
    </source>
</evidence>
<dbReference type="EMBL" id="AB853026">
    <property type="protein sequence ID" value="BAO19100.1"/>
    <property type="molecule type" value="Genomic_DNA"/>
</dbReference>
<dbReference type="AlphaFoldDB" id="V5YNE1"/>
<keyword evidence="1" id="KW-0614">Plasmid</keyword>
<accession>V5YNE1</accession>